<name>A0ABS4L4U2_STRAV</name>
<keyword evidence="2" id="KW-1185">Reference proteome</keyword>
<accession>A0ABS4L4U2</accession>
<sequence length="54" mass="5869">MLLRESAGHWSRLAELARGADPDTDAPQRRARLDAFAALVEGALALERRAVALL</sequence>
<dbReference type="Proteomes" id="UP001519310">
    <property type="component" value="Unassembled WGS sequence"/>
</dbReference>
<dbReference type="EMBL" id="JAGGLQ010000004">
    <property type="protein sequence ID" value="MBP2037113.1"/>
    <property type="molecule type" value="Genomic_DNA"/>
</dbReference>
<proteinExistence type="predicted"/>
<comment type="caution">
    <text evidence="1">The sequence shown here is derived from an EMBL/GenBank/DDBJ whole genome shotgun (WGS) entry which is preliminary data.</text>
</comment>
<evidence type="ECO:0000313" key="2">
    <source>
        <dbReference type="Proteomes" id="UP001519310"/>
    </source>
</evidence>
<gene>
    <name evidence="1" type="ORF">J2Z77_002913</name>
</gene>
<dbReference type="RefSeq" id="WP_189966940.1">
    <property type="nucleotide sequence ID" value="NZ_BMVL01000003.1"/>
</dbReference>
<evidence type="ECO:0000313" key="1">
    <source>
        <dbReference type="EMBL" id="MBP2037113.1"/>
    </source>
</evidence>
<evidence type="ECO:0008006" key="3">
    <source>
        <dbReference type="Google" id="ProtNLM"/>
    </source>
</evidence>
<reference evidence="1 2" key="1">
    <citation type="submission" date="2021-03" db="EMBL/GenBank/DDBJ databases">
        <title>Genomic Encyclopedia of Type Strains, Phase IV (KMG-IV): sequencing the most valuable type-strain genomes for metagenomic binning, comparative biology and taxonomic classification.</title>
        <authorList>
            <person name="Goeker M."/>
        </authorList>
    </citation>
    <scope>NUCLEOTIDE SEQUENCE [LARGE SCALE GENOMIC DNA]</scope>
    <source>
        <strain evidence="1 2">DSM 40526</strain>
    </source>
</reference>
<protein>
    <recommendedName>
        <fullName evidence="3">SAV-6107-like HEPN domain-containing protein</fullName>
    </recommendedName>
</protein>
<organism evidence="1 2">
    <name type="scientific">Streptomyces avidinii</name>
    <dbReference type="NCBI Taxonomy" id="1895"/>
    <lineage>
        <taxon>Bacteria</taxon>
        <taxon>Bacillati</taxon>
        <taxon>Actinomycetota</taxon>
        <taxon>Actinomycetes</taxon>
        <taxon>Kitasatosporales</taxon>
        <taxon>Streptomycetaceae</taxon>
        <taxon>Streptomyces</taxon>
    </lineage>
</organism>